<dbReference type="Pfam" id="PF00534">
    <property type="entry name" value="Glycos_transf_1"/>
    <property type="match status" value="1"/>
</dbReference>
<dbReference type="PANTHER" id="PTHR12526:SF637">
    <property type="entry name" value="GLYCOSYLTRANSFERASE EPSF-RELATED"/>
    <property type="match status" value="1"/>
</dbReference>
<dbReference type="InterPro" id="IPR001296">
    <property type="entry name" value="Glyco_trans_1"/>
</dbReference>
<dbReference type="RefSeq" id="WP_117792118.1">
    <property type="nucleotide sequence ID" value="NZ_CP068170.1"/>
</dbReference>
<evidence type="ECO:0000259" key="2">
    <source>
        <dbReference type="Pfam" id="PF13439"/>
    </source>
</evidence>
<name>A0AB35IN19_9FIRM</name>
<evidence type="ECO:0000259" key="1">
    <source>
        <dbReference type="Pfam" id="PF00534"/>
    </source>
</evidence>
<comment type="caution">
    <text evidence="3">The sequence shown here is derived from an EMBL/GenBank/DDBJ whole genome shotgun (WGS) entry which is preliminary data.</text>
</comment>
<protein>
    <submittedName>
        <fullName evidence="3">Glycosyltransferase family 1 protein</fullName>
    </submittedName>
</protein>
<dbReference type="GeneID" id="64195196"/>
<dbReference type="PANTHER" id="PTHR12526">
    <property type="entry name" value="GLYCOSYLTRANSFERASE"/>
    <property type="match status" value="1"/>
</dbReference>
<feature type="domain" description="Glycosyl transferase family 1" evidence="1">
    <location>
        <begin position="193"/>
        <end position="310"/>
    </location>
</feature>
<accession>A0AB35IN19</accession>
<dbReference type="GO" id="GO:0016757">
    <property type="term" value="F:glycosyltransferase activity"/>
    <property type="evidence" value="ECO:0007669"/>
    <property type="project" value="InterPro"/>
</dbReference>
<dbReference type="InterPro" id="IPR028098">
    <property type="entry name" value="Glyco_trans_4-like_N"/>
</dbReference>
<gene>
    <name evidence="3" type="ORF">PM738_19105</name>
</gene>
<dbReference type="Gene3D" id="3.40.50.2000">
    <property type="entry name" value="Glycogen Phosphorylase B"/>
    <property type="match status" value="2"/>
</dbReference>
<sequence length="377" mass="43915">MSMVVDNLQIRILHVLGSLDRGGAETMIMNLYRNIDRSKVQFDFLIHTDRECDYNEEIRSMGGKIYSLKRFKGYNLCQYIKQFKDFFIKHPEYEIIHGHMRSTASIYLKIAKSMGRYTIAHSHNTSSGNGISALGKNLIQLPLRYIADYYFACSIEAGEWLFGKKIIKSDKFYILKNAIDMGAFVFNQNIRDLKRKELGFEDFFIIGNVGRFHEQKNHYFTLNLFNEFLKEELNSKLVLVGEGELKSEIKKYADELEINDKVIFLDSRSDINELMMSFDVFIFPSKYEGLGIVAIEAQSSSLPTLCSDNVPREVKITDIIRFISLDDMSKWIKELKKIKNSKRKIIKKEDVVKTGYDIKSSSAFLFKFYVNIYKNKF</sequence>
<evidence type="ECO:0000313" key="4">
    <source>
        <dbReference type="Proteomes" id="UP001211987"/>
    </source>
</evidence>
<feature type="domain" description="Glycosyltransferase subfamily 4-like N-terminal" evidence="2">
    <location>
        <begin position="22"/>
        <end position="180"/>
    </location>
</feature>
<dbReference type="EMBL" id="JAQLKE010000060">
    <property type="protein sequence ID" value="MDB7085889.1"/>
    <property type="molecule type" value="Genomic_DNA"/>
</dbReference>
<proteinExistence type="predicted"/>
<dbReference type="SUPFAM" id="SSF53756">
    <property type="entry name" value="UDP-Glycosyltransferase/glycogen phosphorylase"/>
    <property type="match status" value="1"/>
</dbReference>
<dbReference type="Proteomes" id="UP001211987">
    <property type="component" value="Unassembled WGS sequence"/>
</dbReference>
<dbReference type="Pfam" id="PF13439">
    <property type="entry name" value="Glyco_transf_4"/>
    <property type="match status" value="1"/>
</dbReference>
<evidence type="ECO:0000313" key="3">
    <source>
        <dbReference type="EMBL" id="MDB7085889.1"/>
    </source>
</evidence>
<reference evidence="3" key="1">
    <citation type="submission" date="2023-01" db="EMBL/GenBank/DDBJ databases">
        <title>Human gut microbiome strain richness.</title>
        <authorList>
            <person name="Chen-Liaw A."/>
        </authorList>
    </citation>
    <scope>NUCLEOTIDE SEQUENCE</scope>
    <source>
        <strain evidence="3">1001217st2_G6_1001217B_191108</strain>
    </source>
</reference>
<dbReference type="AlphaFoldDB" id="A0AB35IN19"/>
<organism evidence="3 4">
    <name type="scientific">Thomasclavelia ramosa</name>
    <dbReference type="NCBI Taxonomy" id="1547"/>
    <lineage>
        <taxon>Bacteria</taxon>
        <taxon>Bacillati</taxon>
        <taxon>Bacillota</taxon>
        <taxon>Erysipelotrichia</taxon>
        <taxon>Erysipelotrichales</taxon>
        <taxon>Coprobacillaceae</taxon>
        <taxon>Thomasclavelia</taxon>
    </lineage>
</organism>
<dbReference type="CDD" id="cd03812">
    <property type="entry name" value="GT4_CapH-like"/>
    <property type="match status" value="1"/>
</dbReference>